<feature type="transmembrane region" description="Helical" evidence="8">
    <location>
        <begin position="389"/>
        <end position="406"/>
    </location>
</feature>
<dbReference type="HAMAP" id="MF_00221">
    <property type="entry name" value="NRAMP"/>
    <property type="match status" value="1"/>
</dbReference>
<evidence type="ECO:0000256" key="7">
    <source>
        <dbReference type="ARBA" id="ARBA00023136"/>
    </source>
</evidence>
<evidence type="ECO:0000313" key="9">
    <source>
        <dbReference type="EMBL" id="KFB87489.1"/>
    </source>
</evidence>
<dbReference type="NCBIfam" id="NF001923">
    <property type="entry name" value="PRK00701.1"/>
    <property type="match status" value="1"/>
</dbReference>
<evidence type="ECO:0000256" key="5">
    <source>
        <dbReference type="ARBA" id="ARBA00022989"/>
    </source>
</evidence>
<dbReference type="NCBIfam" id="NF037982">
    <property type="entry name" value="Nramp_1"/>
    <property type="match status" value="1"/>
</dbReference>
<evidence type="ECO:0000256" key="1">
    <source>
        <dbReference type="ARBA" id="ARBA00004141"/>
    </source>
</evidence>
<dbReference type="RefSeq" id="WP_037423730.1">
    <property type="nucleotide sequence ID" value="NZ_CAMIQM010000002.1"/>
</dbReference>
<dbReference type="InterPro" id="IPR001046">
    <property type="entry name" value="NRAMP_fam"/>
</dbReference>
<dbReference type="EMBL" id="JGVP01000027">
    <property type="protein sequence ID" value="KFB87489.1"/>
    <property type="molecule type" value="Genomic_DNA"/>
</dbReference>
<feature type="transmembrane region" description="Helical" evidence="8">
    <location>
        <begin position="237"/>
        <end position="263"/>
    </location>
</feature>
<evidence type="ECO:0000313" key="10">
    <source>
        <dbReference type="Proteomes" id="UP000028721"/>
    </source>
</evidence>
<dbReference type="NCBIfam" id="TIGR01197">
    <property type="entry name" value="nramp"/>
    <property type="match status" value="1"/>
</dbReference>
<comment type="caution">
    <text evidence="9">The sequence shown here is derived from an EMBL/GenBank/DDBJ whole genome shotgun (WGS) entry which is preliminary data.</text>
</comment>
<feature type="transmembrane region" description="Helical" evidence="8">
    <location>
        <begin position="52"/>
        <end position="75"/>
    </location>
</feature>
<dbReference type="PRINTS" id="PR00447">
    <property type="entry name" value="NATRESASSCMP"/>
</dbReference>
<keyword evidence="4 8" id="KW-0769">Symport</keyword>
<evidence type="ECO:0000256" key="3">
    <source>
        <dbReference type="ARBA" id="ARBA00022692"/>
    </source>
</evidence>
<dbReference type="Pfam" id="PF01566">
    <property type="entry name" value="Nramp"/>
    <property type="match status" value="1"/>
</dbReference>
<keyword evidence="7 8" id="KW-0472">Membrane</keyword>
<keyword evidence="2 8" id="KW-0813">Transport</keyword>
<keyword evidence="10" id="KW-1185">Reference proteome</keyword>
<protein>
    <recommendedName>
        <fullName evidence="8">Divalent metal cation transporter MntH</fullName>
    </recommendedName>
</protein>
<keyword evidence="8" id="KW-1003">Cell membrane</keyword>
<dbReference type="PANTHER" id="PTHR11706:SF33">
    <property type="entry name" value="NATURAL RESISTANCE-ASSOCIATED MACROPHAGE PROTEIN 2"/>
    <property type="match status" value="1"/>
</dbReference>
<feature type="transmembrane region" description="Helical" evidence="8">
    <location>
        <begin position="283"/>
        <end position="308"/>
    </location>
</feature>
<feature type="transmembrane region" description="Helical" evidence="8">
    <location>
        <begin position="196"/>
        <end position="216"/>
    </location>
</feature>
<feature type="transmembrane region" description="Helical" evidence="8">
    <location>
        <begin position="155"/>
        <end position="176"/>
    </location>
</feature>
<feature type="transmembrane region" description="Helical" evidence="8">
    <location>
        <begin position="122"/>
        <end position="143"/>
    </location>
</feature>
<evidence type="ECO:0000256" key="6">
    <source>
        <dbReference type="ARBA" id="ARBA00023065"/>
    </source>
</evidence>
<accession>A0ABR4U7J9</accession>
<sequence length="410" mass="43589">MLNSRVAESPQGSSRKIKLSLMGPAFIAAIGYIDPGNFATNIQSGASFGYTLLWVVVWANVMAMLIQLLSAKLGIATGKNLAEHIRDRFPRPAVWAYWVQAEIIAMATDLAEFIGAAIGFKLLLGVTLLEGAILTGIATFLILMLQKRGEKPLEWVIGSLLLFVALAYMVELVFSQPQLGPLLKGMAIPDLPNGDAVFLAAGVLGATIMPHVIYLHSSLTQTAGENSKADRYAATKVDVAIAMTIAGFVNLAMMATAAAAFHFNGHSGITDLDQAYVTLQPLLGQAAATIFGLSLVAAGLSSTVVGTLAGQVVMQGFVRFYIPLWVRRVVTMLPSFIVIMLGMDATRILVLSQVLLSFGIALALVPLLSFTGNRELMGEMVNSRAIQTVGKLIVVVVVGLNGYLLITGLL</sequence>
<feature type="transmembrane region" description="Helical" evidence="8">
    <location>
        <begin position="320"/>
        <end position="342"/>
    </location>
</feature>
<comment type="subcellular location">
    <subcellularLocation>
        <location evidence="8">Cell membrane</location>
        <topology evidence="8">Multi-pass membrane protein</topology>
    </subcellularLocation>
    <subcellularLocation>
        <location evidence="1">Membrane</location>
        <topology evidence="1">Multi-pass membrane protein</topology>
    </subcellularLocation>
</comment>
<feature type="transmembrane region" description="Helical" evidence="8">
    <location>
        <begin position="348"/>
        <end position="368"/>
    </location>
</feature>
<evidence type="ECO:0000256" key="8">
    <source>
        <dbReference type="HAMAP-Rule" id="MF_00221"/>
    </source>
</evidence>
<comment type="function">
    <text evidence="8">H(+)-stimulated, divalent metal cation uptake system.</text>
</comment>
<keyword evidence="5 8" id="KW-1133">Transmembrane helix</keyword>
<dbReference type="Proteomes" id="UP000028721">
    <property type="component" value="Unassembled WGS sequence"/>
</dbReference>
<dbReference type="PANTHER" id="PTHR11706">
    <property type="entry name" value="SOLUTE CARRIER PROTEIN FAMILY 11 MEMBER"/>
    <property type="match status" value="1"/>
</dbReference>
<keyword evidence="6 8" id="KW-0406">Ion transport</keyword>
<evidence type="ECO:0000256" key="2">
    <source>
        <dbReference type="ARBA" id="ARBA00022448"/>
    </source>
</evidence>
<feature type="transmembrane region" description="Helical" evidence="8">
    <location>
        <begin position="95"/>
        <end position="116"/>
    </location>
</feature>
<proteinExistence type="inferred from homology"/>
<gene>
    <name evidence="8" type="primary">mntH</name>
    <name evidence="9" type="ORF">CR62_12195</name>
</gene>
<name>A0ABR4U7J9_9GAMM</name>
<evidence type="ECO:0000256" key="4">
    <source>
        <dbReference type="ARBA" id="ARBA00022847"/>
    </source>
</evidence>
<feature type="transmembrane region" description="Helical" evidence="8">
    <location>
        <begin position="21"/>
        <end position="40"/>
    </location>
</feature>
<reference evidence="9 10" key="1">
    <citation type="submission" date="2014-03" db="EMBL/GenBank/DDBJ databases">
        <title>Draft genome sequence of the Serratia grimesii strain a2.</title>
        <authorList>
            <person name="Toymentseva A."/>
            <person name="Kazakov S."/>
            <person name="Giliazeva A."/>
            <person name="Ismagilova R."/>
            <person name="Shah R."/>
            <person name="Sharipova M."/>
            <person name="Khaitlina S."/>
            <person name="Mardanova A."/>
        </authorList>
    </citation>
    <scope>NUCLEOTIDE SEQUENCE [LARGE SCALE GENOMIC DNA]</scope>
    <source>
        <strain evidence="9 10">A2</strain>
    </source>
</reference>
<keyword evidence="3 8" id="KW-0812">Transmembrane</keyword>
<comment type="similarity">
    <text evidence="8">Belongs to the NRAMP family.</text>
</comment>
<organism evidence="9 10">
    <name type="scientific">Serratia grimesii</name>
    <dbReference type="NCBI Taxonomy" id="82995"/>
    <lineage>
        <taxon>Bacteria</taxon>
        <taxon>Pseudomonadati</taxon>
        <taxon>Pseudomonadota</taxon>
        <taxon>Gammaproteobacteria</taxon>
        <taxon>Enterobacterales</taxon>
        <taxon>Yersiniaceae</taxon>
        <taxon>Serratia</taxon>
    </lineage>
</organism>